<evidence type="ECO:0000256" key="5">
    <source>
        <dbReference type="SAM" id="Phobius"/>
    </source>
</evidence>
<gene>
    <name evidence="6" type="ORF">LNTAR_24596</name>
</gene>
<feature type="transmembrane region" description="Helical" evidence="5">
    <location>
        <begin position="312"/>
        <end position="330"/>
    </location>
</feature>
<dbReference type="AlphaFoldDB" id="A6DT90"/>
<feature type="transmembrane region" description="Helical" evidence="5">
    <location>
        <begin position="259"/>
        <end position="277"/>
    </location>
</feature>
<dbReference type="InterPro" id="IPR001898">
    <property type="entry name" value="SLC13A/DASS"/>
</dbReference>
<dbReference type="CDD" id="cd01115">
    <property type="entry name" value="SLC13_permease"/>
    <property type="match status" value="1"/>
</dbReference>
<dbReference type="GO" id="GO:0005886">
    <property type="term" value="C:plasma membrane"/>
    <property type="evidence" value="ECO:0007669"/>
    <property type="project" value="TreeGrafter"/>
</dbReference>
<evidence type="ECO:0000256" key="4">
    <source>
        <dbReference type="ARBA" id="ARBA00023136"/>
    </source>
</evidence>
<reference evidence="6 7" key="1">
    <citation type="journal article" date="2010" name="J. Bacteriol.">
        <title>Genome sequence of Lentisphaera araneosa HTCC2155T, the type species of the order Lentisphaerales in the phylum Lentisphaerae.</title>
        <authorList>
            <person name="Thrash J.C."/>
            <person name="Cho J.C."/>
            <person name="Vergin K.L."/>
            <person name="Morris R.M."/>
            <person name="Giovannoni S.J."/>
        </authorList>
    </citation>
    <scope>NUCLEOTIDE SEQUENCE [LARGE SCALE GENOMIC DNA]</scope>
    <source>
        <strain evidence="6 7">HTCC2155</strain>
    </source>
</reference>
<dbReference type="PANTHER" id="PTHR10283">
    <property type="entry name" value="SOLUTE CARRIER FAMILY 13 MEMBER"/>
    <property type="match status" value="1"/>
</dbReference>
<accession>A6DT90</accession>
<evidence type="ECO:0000313" key="7">
    <source>
        <dbReference type="Proteomes" id="UP000004947"/>
    </source>
</evidence>
<sequence length="451" mass="48508">MGVYQKHPYRDTIKLFIITGISMLLAFYPIYGGMPIPERRALFILILAASLWMTEALPAFAVGFLVIGLSIFLLSPEKGGEIPWQTFTETWSSPIIWLFLGGLVLARAAEKTGVNKRVSSILLTKLGSSHSMLLFGIMFLSFIFSNFMSNTATAAMMLGLMGPVLAGFAKGDKRKKAYIMAVPLGANIGGMGSIIGTPPNAVAAALLDGRGEGVDFLTWMWYGMPPALVCLFVLWFYLRTTYSCKGKNETKFDFELTPMNKDSVFVMVVFLLTIILWCTGSLHGVPASVVAFVPIVLLPINGVIEADDMRSLPWDVLILLAGGLTLGVAVEKSGLAYTLVEAMPSAGENMFILVIMMAFMACIVSNFMSNTAAANIIMPIAAAMAVGYEKPMLVVIALASSTAMCMPVSTPPNALASSSGLLKASDFLVTGIIAAIVGVISSLVWIRFILW</sequence>
<evidence type="ECO:0000256" key="2">
    <source>
        <dbReference type="ARBA" id="ARBA00022692"/>
    </source>
</evidence>
<feature type="transmembrane region" description="Helical" evidence="5">
    <location>
        <begin position="121"/>
        <end position="144"/>
    </location>
</feature>
<evidence type="ECO:0000313" key="6">
    <source>
        <dbReference type="EMBL" id="EDM25163.1"/>
    </source>
</evidence>
<evidence type="ECO:0000256" key="3">
    <source>
        <dbReference type="ARBA" id="ARBA00022989"/>
    </source>
</evidence>
<feature type="transmembrane region" description="Helical" evidence="5">
    <location>
        <begin position="350"/>
        <end position="370"/>
    </location>
</feature>
<protein>
    <submittedName>
        <fullName evidence="6">Sodium/sulphate symporter</fullName>
    </submittedName>
</protein>
<dbReference type="Pfam" id="PF00939">
    <property type="entry name" value="Na_sulph_symp"/>
    <property type="match status" value="1"/>
</dbReference>
<comment type="subcellular location">
    <subcellularLocation>
        <location evidence="1">Membrane</location>
        <topology evidence="1">Multi-pass membrane protein</topology>
    </subcellularLocation>
</comment>
<dbReference type="Proteomes" id="UP000004947">
    <property type="component" value="Unassembled WGS sequence"/>
</dbReference>
<dbReference type="eggNOG" id="COG0471">
    <property type="taxonomic scope" value="Bacteria"/>
</dbReference>
<dbReference type="GO" id="GO:0005315">
    <property type="term" value="F:phosphate transmembrane transporter activity"/>
    <property type="evidence" value="ECO:0007669"/>
    <property type="project" value="TreeGrafter"/>
</dbReference>
<name>A6DT90_9BACT</name>
<dbReference type="PANTHER" id="PTHR10283:SF92">
    <property type="entry name" value="LOW-AFFINITY PHOSPHATE TRANSPORTER PHO91"/>
    <property type="match status" value="1"/>
</dbReference>
<dbReference type="STRING" id="313628.LNTAR_24596"/>
<feature type="transmembrane region" description="Helical" evidence="5">
    <location>
        <begin position="150"/>
        <end position="169"/>
    </location>
</feature>
<keyword evidence="2 5" id="KW-0812">Transmembrane</keyword>
<dbReference type="NCBIfam" id="TIGR00785">
    <property type="entry name" value="dass"/>
    <property type="match status" value="1"/>
</dbReference>
<comment type="caution">
    <text evidence="6">The sequence shown here is derived from an EMBL/GenBank/DDBJ whole genome shotgun (WGS) entry which is preliminary data.</text>
</comment>
<proteinExistence type="predicted"/>
<feature type="transmembrane region" description="Helical" evidence="5">
    <location>
        <begin position="12"/>
        <end position="31"/>
    </location>
</feature>
<organism evidence="6 7">
    <name type="scientific">Lentisphaera araneosa HTCC2155</name>
    <dbReference type="NCBI Taxonomy" id="313628"/>
    <lineage>
        <taxon>Bacteria</taxon>
        <taxon>Pseudomonadati</taxon>
        <taxon>Lentisphaerota</taxon>
        <taxon>Lentisphaeria</taxon>
        <taxon>Lentisphaerales</taxon>
        <taxon>Lentisphaeraceae</taxon>
        <taxon>Lentisphaera</taxon>
    </lineage>
</organism>
<feature type="transmembrane region" description="Helical" evidence="5">
    <location>
        <begin position="43"/>
        <end position="71"/>
    </location>
</feature>
<keyword evidence="7" id="KW-1185">Reference proteome</keyword>
<feature type="transmembrane region" description="Helical" evidence="5">
    <location>
        <begin position="429"/>
        <end position="450"/>
    </location>
</feature>
<feature type="transmembrane region" description="Helical" evidence="5">
    <location>
        <begin position="283"/>
        <end position="300"/>
    </location>
</feature>
<keyword evidence="4 5" id="KW-0472">Membrane</keyword>
<feature type="transmembrane region" description="Helical" evidence="5">
    <location>
        <begin position="91"/>
        <end position="109"/>
    </location>
</feature>
<dbReference type="EMBL" id="ABCK01000035">
    <property type="protein sequence ID" value="EDM25163.1"/>
    <property type="molecule type" value="Genomic_DNA"/>
</dbReference>
<keyword evidence="3 5" id="KW-1133">Transmembrane helix</keyword>
<evidence type="ECO:0000256" key="1">
    <source>
        <dbReference type="ARBA" id="ARBA00004141"/>
    </source>
</evidence>
<feature type="transmembrane region" description="Helical" evidence="5">
    <location>
        <begin position="219"/>
        <end position="238"/>
    </location>
</feature>
<feature type="transmembrane region" description="Helical" evidence="5">
    <location>
        <begin position="181"/>
        <end position="207"/>
    </location>
</feature>